<evidence type="ECO:0000256" key="5">
    <source>
        <dbReference type="ARBA" id="ARBA00023136"/>
    </source>
</evidence>
<dbReference type="AGR" id="Xenbase:XB-GENE-6486963"/>
<organism evidence="8 9">
    <name type="scientific">Xenopus laevis</name>
    <name type="common">African clawed frog</name>
    <dbReference type="NCBI Taxonomy" id="8355"/>
    <lineage>
        <taxon>Eukaryota</taxon>
        <taxon>Metazoa</taxon>
        <taxon>Chordata</taxon>
        <taxon>Craniata</taxon>
        <taxon>Vertebrata</taxon>
        <taxon>Euteleostomi</taxon>
        <taxon>Amphibia</taxon>
        <taxon>Batrachia</taxon>
        <taxon>Anura</taxon>
        <taxon>Pipoidea</taxon>
        <taxon>Pipidae</taxon>
        <taxon>Xenopodinae</taxon>
        <taxon>Xenopus</taxon>
        <taxon>Xenopus</taxon>
    </lineage>
</organism>
<dbReference type="InterPro" id="IPR052502">
    <property type="entry name" value="FAM241_domain"/>
</dbReference>
<evidence type="ECO:0000256" key="1">
    <source>
        <dbReference type="ARBA" id="ARBA00004167"/>
    </source>
</evidence>
<dbReference type="PaxDb" id="8355-A0A1L8HUS5"/>
<keyword evidence="5 7" id="KW-0472">Membrane</keyword>
<keyword evidence="3 7" id="KW-0812">Transmembrane</keyword>
<feature type="region of interest" description="Disordered" evidence="6">
    <location>
        <begin position="1"/>
        <end position="57"/>
    </location>
</feature>
<evidence type="ECO:0000256" key="7">
    <source>
        <dbReference type="SAM" id="Phobius"/>
    </source>
</evidence>
<comment type="similarity">
    <text evidence="2">Belongs to the FAM241 family.</text>
</comment>
<dbReference type="KEGG" id="xla:108710151"/>
<dbReference type="PANTHER" id="PTHR33690:SF1">
    <property type="entry name" value="FAMILY WITH SEQUENCE SIMILARITY 241 MEMBER A"/>
    <property type="match status" value="1"/>
</dbReference>
<feature type="compositionally biased region" description="Polar residues" evidence="6">
    <location>
        <begin position="41"/>
        <end position="53"/>
    </location>
</feature>
<keyword evidence="4 7" id="KW-1133">Transmembrane helix</keyword>
<dbReference type="Xenbase" id="XB-GENE-6486963">
    <property type="gene designation" value="fam241a.L"/>
</dbReference>
<reference evidence="9" key="1">
    <citation type="submission" date="2025-08" db="UniProtKB">
        <authorList>
            <consortium name="RefSeq"/>
        </authorList>
    </citation>
    <scope>IDENTIFICATION</scope>
    <source>
        <strain evidence="9">J_2021</strain>
        <tissue evidence="9">Erythrocytes</tissue>
    </source>
</reference>
<dbReference type="GeneID" id="108710151"/>
<dbReference type="CTD" id="108710151"/>
<dbReference type="Proteomes" id="UP000186698">
    <property type="component" value="Chromosome 1L"/>
</dbReference>
<name>A0A1L8HUS5_XENLA</name>
<evidence type="ECO:0000313" key="8">
    <source>
        <dbReference type="Proteomes" id="UP000186698"/>
    </source>
</evidence>
<dbReference type="Bgee" id="108710151">
    <property type="expression patterns" value="Expressed in oocyte and 19 other cell types or tissues"/>
</dbReference>
<dbReference type="OMA" id="ITHNAQV"/>
<evidence type="ECO:0000313" key="10">
    <source>
        <dbReference type="Xenbase" id="XB-GENE-6486963"/>
    </source>
</evidence>
<sequence>MERMVGRSIEEQSSSTRGYPEEQRRCAETLNGNSVHVPDTAHNTQVPTEQNSTDQEHIKDDYKKLGTLFGELNKILLSVGFSRMCFGERTVEPVLLLFFGLMLWFLGIQALGLVSILCLVIIHIQ</sequence>
<dbReference type="PANTHER" id="PTHR33690">
    <property type="entry name" value="DUF4605 DOMAIN-CONTAINING PROTEIN"/>
    <property type="match status" value="1"/>
</dbReference>
<dbReference type="AlphaFoldDB" id="A0A1L8HUS5"/>
<dbReference type="OrthoDB" id="9903800at2759"/>
<dbReference type="InterPro" id="IPR027953">
    <property type="entry name" value="DUF4605"/>
</dbReference>
<feature type="compositionally biased region" description="Basic and acidic residues" evidence="6">
    <location>
        <begin position="1"/>
        <end position="10"/>
    </location>
</feature>
<gene>
    <name evidence="9 10" type="primary">fam241a.L</name>
</gene>
<comment type="subcellular location">
    <subcellularLocation>
        <location evidence="1">Membrane</location>
        <topology evidence="1">Single-pass membrane protein</topology>
    </subcellularLocation>
</comment>
<keyword evidence="8" id="KW-1185">Reference proteome</keyword>
<feature type="transmembrane region" description="Helical" evidence="7">
    <location>
        <begin position="94"/>
        <end position="124"/>
    </location>
</feature>
<proteinExistence type="inferred from homology"/>
<evidence type="ECO:0000256" key="3">
    <source>
        <dbReference type="ARBA" id="ARBA00022692"/>
    </source>
</evidence>
<dbReference type="Pfam" id="PF15378">
    <property type="entry name" value="DUF4605"/>
    <property type="match status" value="1"/>
</dbReference>
<accession>A0A1L8HUS5</accession>
<evidence type="ECO:0000256" key="4">
    <source>
        <dbReference type="ARBA" id="ARBA00022989"/>
    </source>
</evidence>
<dbReference type="GO" id="GO:0016020">
    <property type="term" value="C:membrane"/>
    <property type="evidence" value="ECO:0007669"/>
    <property type="project" value="UniProtKB-SubCell"/>
</dbReference>
<dbReference type="STRING" id="8355.A0A1L8HUS5"/>
<protein>
    <submittedName>
        <fullName evidence="9">Uncharacterized protein FAM241A</fullName>
    </submittedName>
</protein>
<evidence type="ECO:0000256" key="6">
    <source>
        <dbReference type="SAM" id="MobiDB-lite"/>
    </source>
</evidence>
<dbReference type="RefSeq" id="XP_018106786.1">
    <property type="nucleotide sequence ID" value="XM_018251297.2"/>
</dbReference>
<evidence type="ECO:0000313" key="9">
    <source>
        <dbReference type="RefSeq" id="XP_018106786.1"/>
    </source>
</evidence>
<evidence type="ECO:0000256" key="2">
    <source>
        <dbReference type="ARBA" id="ARBA00006165"/>
    </source>
</evidence>